<dbReference type="PANTHER" id="PTHR23063:SF60">
    <property type="entry name" value="LYSOPHOSPHATIDIC ACID:OLEOYL-COA ACYLTRANSFERASE 1"/>
    <property type="match status" value="1"/>
</dbReference>
<evidence type="ECO:0000256" key="5">
    <source>
        <dbReference type="ARBA" id="ARBA00022989"/>
    </source>
</evidence>
<dbReference type="EMBL" id="KV454015">
    <property type="protein sequence ID" value="ODV94986.1"/>
    <property type="molecule type" value="Genomic_DNA"/>
</dbReference>
<feature type="transmembrane region" description="Helical" evidence="9">
    <location>
        <begin position="35"/>
        <end position="62"/>
    </location>
</feature>
<protein>
    <recommendedName>
        <fullName evidence="10">Phospholipid/glycerol acyltransferase domain-containing protein</fullName>
    </recommendedName>
</protein>
<dbReference type="SUPFAM" id="SSF69593">
    <property type="entry name" value="Glycerol-3-phosphate (1)-acyltransferase"/>
    <property type="match status" value="1"/>
</dbReference>
<dbReference type="InterPro" id="IPR002123">
    <property type="entry name" value="Plipid/glycerol_acylTrfase"/>
</dbReference>
<keyword evidence="6" id="KW-0443">Lipid metabolism</keyword>
<evidence type="ECO:0000256" key="2">
    <source>
        <dbReference type="ARBA" id="ARBA00008655"/>
    </source>
</evidence>
<evidence type="ECO:0000259" key="10">
    <source>
        <dbReference type="Pfam" id="PF01553"/>
    </source>
</evidence>
<sequence length="304" mass="34976">MEKFTNWRDKSTGISPFLQPNNSRVNKSSSLLAKIFFITTGSITAIIKLPILIILLFLFLILKKIGLGKPILRVLLLLVFNLNEIDVSVNNVKKSQKKLIEFNLPDKNDICVVNYSSPLDCLILYLISKGQHDKMVYLISDNSGNLREYSMLSFMNHALSKPILFKDSNNGIIENLDQYKDKIVFIFPEGTTSNNKSILPFNKNLIKISNTTSRKIKIINLNKSNIYITSMPMTFLRFNTYNLMNFNEFGKYKVKIFVEEAETAWSVIRKILTNNNKLKLVGEELNIESKVRFIDAFEKNKDKI</sequence>
<proteinExistence type="inferred from homology"/>
<evidence type="ECO:0000256" key="4">
    <source>
        <dbReference type="ARBA" id="ARBA00022692"/>
    </source>
</evidence>
<evidence type="ECO:0000313" key="11">
    <source>
        <dbReference type="EMBL" id="ODV94986.1"/>
    </source>
</evidence>
<keyword evidence="8" id="KW-0012">Acyltransferase</keyword>
<dbReference type="GO" id="GO:0016746">
    <property type="term" value="F:acyltransferase activity"/>
    <property type="evidence" value="ECO:0007669"/>
    <property type="project" value="UniProtKB-KW"/>
</dbReference>
<dbReference type="OrthoDB" id="272512at2759"/>
<keyword evidence="7 9" id="KW-0472">Membrane</keyword>
<evidence type="ECO:0000256" key="3">
    <source>
        <dbReference type="ARBA" id="ARBA00022679"/>
    </source>
</evidence>
<keyword evidence="4 9" id="KW-0812">Transmembrane</keyword>
<dbReference type="Proteomes" id="UP000094236">
    <property type="component" value="Unassembled WGS sequence"/>
</dbReference>
<accession>A0A1E4TTB5</accession>
<keyword evidence="5 9" id="KW-1133">Transmembrane helix</keyword>
<dbReference type="AlphaFoldDB" id="A0A1E4TTB5"/>
<evidence type="ECO:0000256" key="8">
    <source>
        <dbReference type="ARBA" id="ARBA00023315"/>
    </source>
</evidence>
<keyword evidence="3" id="KW-0808">Transferase</keyword>
<feature type="domain" description="Phospholipid/glycerol acyltransferase" evidence="10">
    <location>
        <begin position="103"/>
        <end position="212"/>
    </location>
</feature>
<dbReference type="STRING" id="669874.A0A1E4TTB5"/>
<evidence type="ECO:0000313" key="12">
    <source>
        <dbReference type="Proteomes" id="UP000094236"/>
    </source>
</evidence>
<keyword evidence="12" id="KW-1185">Reference proteome</keyword>
<comment type="subcellular location">
    <subcellularLocation>
        <location evidence="1">Membrane</location>
    </subcellularLocation>
</comment>
<evidence type="ECO:0000256" key="7">
    <source>
        <dbReference type="ARBA" id="ARBA00023136"/>
    </source>
</evidence>
<dbReference type="GO" id="GO:0016020">
    <property type="term" value="C:membrane"/>
    <property type="evidence" value="ECO:0007669"/>
    <property type="project" value="UniProtKB-SubCell"/>
</dbReference>
<gene>
    <name evidence="11" type="ORF">PACTADRAFT_3872</name>
</gene>
<evidence type="ECO:0000256" key="1">
    <source>
        <dbReference type="ARBA" id="ARBA00004370"/>
    </source>
</evidence>
<comment type="similarity">
    <text evidence="2">Belongs to the 1-acyl-sn-glycerol-3-phosphate acyltransferase family.</text>
</comment>
<evidence type="ECO:0000256" key="9">
    <source>
        <dbReference type="SAM" id="Phobius"/>
    </source>
</evidence>
<dbReference type="Pfam" id="PF01553">
    <property type="entry name" value="Acyltransferase"/>
    <property type="match status" value="1"/>
</dbReference>
<reference evidence="12" key="1">
    <citation type="submission" date="2016-05" db="EMBL/GenBank/DDBJ databases">
        <title>Comparative genomics of biotechnologically important yeasts.</title>
        <authorList>
            <consortium name="DOE Joint Genome Institute"/>
            <person name="Riley R."/>
            <person name="Haridas S."/>
            <person name="Wolfe K.H."/>
            <person name="Lopes M.R."/>
            <person name="Hittinger C.T."/>
            <person name="Goker M."/>
            <person name="Salamov A."/>
            <person name="Wisecaver J."/>
            <person name="Long T.M."/>
            <person name="Aerts A.L."/>
            <person name="Barry K."/>
            <person name="Choi C."/>
            <person name="Clum A."/>
            <person name="Coughlan A.Y."/>
            <person name="Deshpande S."/>
            <person name="Douglass A.P."/>
            <person name="Hanson S.J."/>
            <person name="Klenk H.-P."/>
            <person name="Labutti K."/>
            <person name="Lapidus A."/>
            <person name="Lindquist E."/>
            <person name="Lipzen A."/>
            <person name="Meier-Kolthoff J.P."/>
            <person name="Ohm R.A."/>
            <person name="Otillar R.P."/>
            <person name="Pangilinan J."/>
            <person name="Peng Y."/>
            <person name="Rokas A."/>
            <person name="Rosa C.A."/>
            <person name="Scheuner C."/>
            <person name="Sibirny A.A."/>
            <person name="Slot J.C."/>
            <person name="Stielow J.B."/>
            <person name="Sun H."/>
            <person name="Kurtzman C.P."/>
            <person name="Blackwell M."/>
            <person name="Grigoriev I.V."/>
            <person name="Jeffries T.W."/>
        </authorList>
    </citation>
    <scope>NUCLEOTIDE SEQUENCE [LARGE SCALE GENOMIC DNA]</scope>
    <source>
        <strain evidence="12">NRRL Y-2460</strain>
    </source>
</reference>
<organism evidence="11 12">
    <name type="scientific">Pachysolen tannophilus NRRL Y-2460</name>
    <dbReference type="NCBI Taxonomy" id="669874"/>
    <lineage>
        <taxon>Eukaryota</taxon>
        <taxon>Fungi</taxon>
        <taxon>Dikarya</taxon>
        <taxon>Ascomycota</taxon>
        <taxon>Saccharomycotina</taxon>
        <taxon>Pichiomycetes</taxon>
        <taxon>Pachysolenaceae</taxon>
        <taxon>Pachysolen</taxon>
    </lineage>
</organism>
<dbReference type="GO" id="GO:0006644">
    <property type="term" value="P:phospholipid metabolic process"/>
    <property type="evidence" value="ECO:0007669"/>
    <property type="project" value="UniProtKB-ARBA"/>
</dbReference>
<evidence type="ECO:0000256" key="6">
    <source>
        <dbReference type="ARBA" id="ARBA00023098"/>
    </source>
</evidence>
<name>A0A1E4TTB5_PACTA</name>
<dbReference type="PANTHER" id="PTHR23063">
    <property type="entry name" value="PHOSPHOLIPID ACYLTRANSFERASE"/>
    <property type="match status" value="1"/>
</dbReference>